<dbReference type="OMA" id="PNINIPW"/>
<dbReference type="InParanoid" id="D3BS42"/>
<dbReference type="PANTHER" id="PTHR12411">
    <property type="entry name" value="CYSTEINE PROTEASE FAMILY C1-RELATED"/>
    <property type="match status" value="1"/>
</dbReference>
<feature type="domain" description="Cathepsin propeptide inhibitor" evidence="5">
    <location>
        <begin position="40"/>
        <end position="115"/>
    </location>
</feature>
<dbReference type="CDD" id="cd02248">
    <property type="entry name" value="Peptidase_C1A"/>
    <property type="match status" value="1"/>
</dbReference>
<dbReference type="PROSITE" id="PS00639">
    <property type="entry name" value="THIOL_PROTEASE_HIS"/>
    <property type="match status" value="1"/>
</dbReference>
<dbReference type="GO" id="GO:0008234">
    <property type="term" value="F:cysteine-type peptidase activity"/>
    <property type="evidence" value="ECO:0007669"/>
    <property type="project" value="InterPro"/>
</dbReference>
<evidence type="ECO:0000256" key="1">
    <source>
        <dbReference type="ARBA" id="ARBA00008455"/>
    </source>
</evidence>
<dbReference type="InterPro" id="IPR038765">
    <property type="entry name" value="Papain-like_cys_pep_sf"/>
</dbReference>
<comment type="caution">
    <text evidence="6">The sequence shown here is derived from an EMBL/GenBank/DDBJ whole genome shotgun (WGS) entry which is preliminary data.</text>
</comment>
<gene>
    <name evidence="6" type="ORF">PPL_10834</name>
</gene>
<dbReference type="Gene3D" id="3.90.70.10">
    <property type="entry name" value="Cysteine proteinases"/>
    <property type="match status" value="1"/>
</dbReference>
<feature type="signal peptide" evidence="3">
    <location>
        <begin position="1"/>
        <end position="21"/>
    </location>
</feature>
<feature type="domain" description="Peptidase C1A papain C-terminal" evidence="4">
    <location>
        <begin position="185"/>
        <end position="386"/>
    </location>
</feature>
<dbReference type="Gene3D" id="1.10.287.2250">
    <property type="match status" value="1"/>
</dbReference>
<dbReference type="SMART" id="SM00848">
    <property type="entry name" value="Inhibitor_I29"/>
    <property type="match status" value="1"/>
</dbReference>
<dbReference type="GeneID" id="31366303"/>
<protein>
    <submittedName>
        <fullName evidence="6">Uncharacterized protein</fullName>
    </submittedName>
</protein>
<dbReference type="Pfam" id="PF08246">
    <property type="entry name" value="Inhibitor_I29"/>
    <property type="match status" value="1"/>
</dbReference>
<evidence type="ECO:0000256" key="3">
    <source>
        <dbReference type="SAM" id="SignalP"/>
    </source>
</evidence>
<dbReference type="GO" id="GO:0006508">
    <property type="term" value="P:proteolysis"/>
    <property type="evidence" value="ECO:0007669"/>
    <property type="project" value="InterPro"/>
</dbReference>
<comment type="similarity">
    <text evidence="1">Belongs to the peptidase C1 family.</text>
</comment>
<proteinExistence type="inferred from homology"/>
<dbReference type="EMBL" id="ADBJ01000051">
    <property type="protein sequence ID" value="EFA75779.1"/>
    <property type="molecule type" value="Genomic_DNA"/>
</dbReference>
<feature type="chain" id="PRO_5018636969" evidence="3">
    <location>
        <begin position="22"/>
        <end position="472"/>
    </location>
</feature>
<dbReference type="SMART" id="SM00645">
    <property type="entry name" value="Pept_C1"/>
    <property type="match status" value="1"/>
</dbReference>
<dbReference type="RefSeq" id="XP_020427913.1">
    <property type="nucleotide sequence ID" value="XM_020581597.1"/>
</dbReference>
<evidence type="ECO:0000259" key="4">
    <source>
        <dbReference type="SMART" id="SM00645"/>
    </source>
</evidence>
<accession>D3BS42</accession>
<dbReference type="SUPFAM" id="SSF54001">
    <property type="entry name" value="Cysteine proteinases"/>
    <property type="match status" value="1"/>
</dbReference>
<dbReference type="MEROPS" id="C01.070"/>
<dbReference type="STRING" id="670386.D3BS42"/>
<dbReference type="InterPro" id="IPR013201">
    <property type="entry name" value="Prot_inhib_I29"/>
</dbReference>
<dbReference type="Proteomes" id="UP000001396">
    <property type="component" value="Unassembled WGS sequence"/>
</dbReference>
<keyword evidence="3" id="KW-0732">Signal</keyword>
<dbReference type="Pfam" id="PF00112">
    <property type="entry name" value="Peptidase_C1"/>
    <property type="match status" value="1"/>
</dbReference>
<reference evidence="6 7" key="1">
    <citation type="journal article" date="2011" name="Genome Res.">
        <title>Phylogeny-wide analysis of social amoeba genomes highlights ancient origins for complex intercellular communication.</title>
        <authorList>
            <person name="Heidel A.J."/>
            <person name="Lawal H.M."/>
            <person name="Felder M."/>
            <person name="Schilde C."/>
            <person name="Helps N.R."/>
            <person name="Tunggal B."/>
            <person name="Rivero F."/>
            <person name="John U."/>
            <person name="Schleicher M."/>
            <person name="Eichinger L."/>
            <person name="Platzer M."/>
            <person name="Noegel A.A."/>
            <person name="Schaap P."/>
            <person name="Gloeckner G."/>
        </authorList>
    </citation>
    <scope>NUCLEOTIDE SEQUENCE [LARGE SCALE GENOMIC DNA]</scope>
    <source>
        <strain evidence="7">ATCC 26659 / Pp 5 / PN500</strain>
    </source>
</reference>
<dbReference type="InterPro" id="IPR000668">
    <property type="entry name" value="Peptidase_C1A_C"/>
</dbReference>
<sequence>MKTIFSLLILVLFSLYIVANSNELDIESTPLTEKDYQDQFRQWMVENGKSYTNEEFIKRFKNFKDNLIYINRFNAESKRDCGCDHHEDPVKKAEAEEARLEMGVNKFSDLTLDEFKDLILSSVDPNDAPHDDSDENDCGCNKDDKHGADHTSGGILSIGGRKILSTNEVEEVENIEEVEAIEAQMPASVDWSSHTVVRDQGTCASCFAFAVVGVLEAKLSIKFDRKADLSEQNLLDCTKGATCKGGFPLNCFKYIKNRGINSEATYPYTDEQGECQFNSNKVAAKIKDFKLIPNGKEFQITQSLRFAPVSISFDCNAPQFMNYKKGIIKTTECSKTKTNHAVVLVGYGTTNGVKYFKGKNSWGTGWGEKGFFRIQRGVNMCVSFLKDNIDIICFSLVCKRWYNDRDKYLIFNTDNINIFSVNTNDINQNHNHFKLPSYNNIFMKSIQSKIDFTLVIGYNKYHIYDYQYGKYR</sequence>
<dbReference type="InterPro" id="IPR039417">
    <property type="entry name" value="Peptidase_C1A_papain-like"/>
</dbReference>
<keyword evidence="7" id="KW-1185">Reference proteome</keyword>
<dbReference type="AlphaFoldDB" id="D3BS42"/>
<dbReference type="InterPro" id="IPR013128">
    <property type="entry name" value="Peptidase_C1A"/>
</dbReference>
<evidence type="ECO:0000256" key="2">
    <source>
        <dbReference type="SAM" id="MobiDB-lite"/>
    </source>
</evidence>
<evidence type="ECO:0000313" key="7">
    <source>
        <dbReference type="Proteomes" id="UP000001396"/>
    </source>
</evidence>
<feature type="compositionally biased region" description="Basic and acidic residues" evidence="2">
    <location>
        <begin position="140"/>
        <end position="149"/>
    </location>
</feature>
<feature type="region of interest" description="Disordered" evidence="2">
    <location>
        <begin position="123"/>
        <end position="151"/>
    </location>
</feature>
<name>D3BS42_HETP5</name>
<evidence type="ECO:0000313" key="6">
    <source>
        <dbReference type="EMBL" id="EFA75779.1"/>
    </source>
</evidence>
<organism evidence="6 7">
    <name type="scientific">Heterostelium pallidum (strain ATCC 26659 / Pp 5 / PN500)</name>
    <name type="common">Cellular slime mold</name>
    <name type="synonym">Polysphondylium pallidum</name>
    <dbReference type="NCBI Taxonomy" id="670386"/>
    <lineage>
        <taxon>Eukaryota</taxon>
        <taxon>Amoebozoa</taxon>
        <taxon>Evosea</taxon>
        <taxon>Eumycetozoa</taxon>
        <taxon>Dictyostelia</taxon>
        <taxon>Acytosteliales</taxon>
        <taxon>Acytosteliaceae</taxon>
        <taxon>Heterostelium</taxon>
    </lineage>
</organism>
<dbReference type="InterPro" id="IPR025660">
    <property type="entry name" value="Pept_his_AS"/>
</dbReference>
<evidence type="ECO:0000259" key="5">
    <source>
        <dbReference type="SMART" id="SM00848"/>
    </source>
</evidence>